<dbReference type="GO" id="GO:0004826">
    <property type="term" value="F:phenylalanine-tRNA ligase activity"/>
    <property type="evidence" value="ECO:0007669"/>
    <property type="project" value="InterPro"/>
</dbReference>
<dbReference type="SMART" id="SM00873">
    <property type="entry name" value="B3_4"/>
    <property type="match status" value="1"/>
</dbReference>
<dbReference type="PROSITE" id="PS50886">
    <property type="entry name" value="TRBD"/>
    <property type="match status" value="1"/>
</dbReference>
<evidence type="ECO:0000259" key="4">
    <source>
        <dbReference type="PROSITE" id="PS50886"/>
    </source>
</evidence>
<dbReference type="InterPro" id="IPR033714">
    <property type="entry name" value="tRNA_bind_bactPheRS"/>
</dbReference>
<dbReference type="InterPro" id="IPR012340">
    <property type="entry name" value="NA-bd_OB-fold"/>
</dbReference>
<dbReference type="Proteomes" id="UP000016605">
    <property type="component" value="Unassembled WGS sequence"/>
</dbReference>
<dbReference type="Gene3D" id="2.40.50.140">
    <property type="entry name" value="Nucleic acid-binding proteins"/>
    <property type="match status" value="1"/>
</dbReference>
<name>U2R2K6_LEIAQ</name>
<evidence type="ECO:0000256" key="1">
    <source>
        <dbReference type="ARBA" id="ARBA00022555"/>
    </source>
</evidence>
<dbReference type="InterPro" id="IPR002547">
    <property type="entry name" value="tRNA-bd_dom"/>
</dbReference>
<accession>U2R2K6</accession>
<feature type="non-terminal residue" evidence="5">
    <location>
        <position position="404"/>
    </location>
</feature>
<sequence length="404" mass="42778">MRVPLSWLGEYVDLEPGTTAEEVHAALVAVGLEEEDIHTFEISGPVVVGEVLDFVEEPQSNGKTIRWCQVRVAPEGQTAADGGEDVRGIVCGASNFLRGDKVVVTLPGSVLPGPFPIAARKTYGHVSDGMIASTRELGLGDDHAGILRLVTMGLDPEVGTDAISLLGLDDTAVEVNVTPDRGYAFSIRGIAREYSHATGAAFRDPADAVTVAPAAEHARGFSVAIDDRAPIRGRIGSSVFVTRVVRDVDGSRPTPPWMVSRLKLAGIRSISLIVDITNYVMLELGQPIHGYDLDKVTGGLVVRRAHPGETLVTLDEQARALHVEDLLITDDSGAIGLAGVMGGASTEIGEGTTNVLIEAANFDPVSIARTARRHKLPSEASKRFERGVDPRVAVAAAARVVQLL</sequence>
<keyword evidence="2 3" id="KW-0694">RNA-binding</keyword>
<proteinExistence type="predicted"/>
<dbReference type="HOGENOM" id="CLU_016891_1_0_11"/>
<dbReference type="RefSeq" id="WP_021764946.1">
    <property type="nucleotide sequence ID" value="NZ_KI272609.1"/>
</dbReference>
<evidence type="ECO:0000313" key="6">
    <source>
        <dbReference type="Proteomes" id="UP000016605"/>
    </source>
</evidence>
<dbReference type="CDD" id="cd02796">
    <property type="entry name" value="tRNA_bind_bactPheRS"/>
    <property type="match status" value="1"/>
</dbReference>
<feature type="domain" description="TRNA-binding" evidence="4">
    <location>
        <begin position="40"/>
        <end position="163"/>
    </location>
</feature>
<gene>
    <name evidence="5" type="ORF">N136_04205</name>
</gene>
<protein>
    <submittedName>
        <fullName evidence="5">B3/4 domain protein</fullName>
    </submittedName>
</protein>
<dbReference type="SUPFAM" id="SSF56037">
    <property type="entry name" value="PheT/TilS domain"/>
    <property type="match status" value="1"/>
</dbReference>
<reference evidence="5 6" key="1">
    <citation type="submission" date="2013-08" db="EMBL/GenBank/DDBJ databases">
        <authorList>
            <person name="Weinstock G."/>
            <person name="Sodergren E."/>
            <person name="Wylie T."/>
            <person name="Fulton L."/>
            <person name="Fulton R."/>
            <person name="Fronick C."/>
            <person name="O'Laughlin M."/>
            <person name="Godfrey J."/>
            <person name="Miner T."/>
            <person name="Herter B."/>
            <person name="Appelbaum E."/>
            <person name="Cordes M."/>
            <person name="Lek S."/>
            <person name="Wollam A."/>
            <person name="Pepin K.H."/>
            <person name="Palsikar V.B."/>
            <person name="Mitreva M."/>
            <person name="Wilson R.K."/>
        </authorList>
    </citation>
    <scope>NUCLEOTIDE SEQUENCE [LARGE SCALE GENOMIC DNA]</scope>
    <source>
        <strain evidence="5 6">ATCC 14665</strain>
    </source>
</reference>
<dbReference type="Pfam" id="PF03483">
    <property type="entry name" value="B3_4"/>
    <property type="match status" value="1"/>
</dbReference>
<evidence type="ECO:0000256" key="2">
    <source>
        <dbReference type="ARBA" id="ARBA00022884"/>
    </source>
</evidence>
<dbReference type="Gene3D" id="3.50.40.10">
    <property type="entry name" value="Phenylalanyl-trna Synthetase, Chain B, domain 3"/>
    <property type="match status" value="1"/>
</dbReference>
<dbReference type="SUPFAM" id="SSF50249">
    <property type="entry name" value="Nucleic acid-binding proteins"/>
    <property type="match status" value="1"/>
</dbReference>
<comment type="caution">
    <text evidence="5">The sequence shown here is derived from an EMBL/GenBank/DDBJ whole genome shotgun (WGS) entry which is preliminary data.</text>
</comment>
<evidence type="ECO:0000256" key="3">
    <source>
        <dbReference type="PROSITE-ProRule" id="PRU00209"/>
    </source>
</evidence>
<dbReference type="PANTHER" id="PTHR10947:SF0">
    <property type="entry name" value="PHENYLALANINE--TRNA LIGASE BETA SUBUNIT"/>
    <property type="match status" value="1"/>
</dbReference>
<dbReference type="GO" id="GO:0000049">
    <property type="term" value="F:tRNA binding"/>
    <property type="evidence" value="ECO:0007669"/>
    <property type="project" value="UniProtKB-UniRule"/>
</dbReference>
<keyword evidence="1 3" id="KW-0820">tRNA-binding</keyword>
<dbReference type="InterPro" id="IPR020825">
    <property type="entry name" value="Phe-tRNA_synthase-like_B3/B4"/>
</dbReference>
<dbReference type="PANTHER" id="PTHR10947">
    <property type="entry name" value="PHENYLALANYL-TRNA SYNTHETASE BETA CHAIN AND LEUCINE-RICH REPEAT-CONTAINING PROTEIN 47"/>
    <property type="match status" value="1"/>
</dbReference>
<dbReference type="AlphaFoldDB" id="U2R2K6"/>
<dbReference type="GO" id="GO:0009328">
    <property type="term" value="C:phenylalanine-tRNA ligase complex"/>
    <property type="evidence" value="ECO:0007669"/>
    <property type="project" value="TreeGrafter"/>
</dbReference>
<evidence type="ECO:0000313" key="5">
    <source>
        <dbReference type="EMBL" id="ERK69475.1"/>
    </source>
</evidence>
<organism evidence="5 6">
    <name type="scientific">Leifsonia aquatica ATCC 14665</name>
    <dbReference type="NCBI Taxonomy" id="1358026"/>
    <lineage>
        <taxon>Bacteria</taxon>
        <taxon>Bacillati</taxon>
        <taxon>Actinomycetota</taxon>
        <taxon>Actinomycetes</taxon>
        <taxon>Micrococcales</taxon>
        <taxon>Microbacteriaceae</taxon>
        <taxon>Leifsonia</taxon>
    </lineage>
</organism>
<dbReference type="Gene3D" id="3.30.56.10">
    <property type="match status" value="1"/>
</dbReference>
<dbReference type="EMBL" id="AWVQ01000694">
    <property type="protein sequence ID" value="ERK69475.1"/>
    <property type="molecule type" value="Genomic_DNA"/>
</dbReference>
<dbReference type="InterPro" id="IPR045060">
    <property type="entry name" value="Phe-tRNA-ligase_IIc_bsu"/>
</dbReference>
<dbReference type="InterPro" id="IPR005146">
    <property type="entry name" value="B3/B4_tRNA-bd"/>
</dbReference>
<dbReference type="GO" id="GO:0006432">
    <property type="term" value="P:phenylalanyl-tRNA aminoacylation"/>
    <property type="evidence" value="ECO:0007669"/>
    <property type="project" value="InterPro"/>
</dbReference>